<evidence type="ECO:0000256" key="1">
    <source>
        <dbReference type="ARBA" id="ARBA00004651"/>
    </source>
</evidence>
<evidence type="ECO:0000256" key="6">
    <source>
        <dbReference type="ARBA" id="ARBA00023136"/>
    </source>
</evidence>
<feature type="compositionally biased region" description="Polar residues" evidence="7">
    <location>
        <begin position="1"/>
        <end position="12"/>
    </location>
</feature>
<reference evidence="11" key="1">
    <citation type="submission" date="2016-10" db="EMBL/GenBank/DDBJ databases">
        <authorList>
            <person name="Varghese N."/>
            <person name="Submissions S."/>
        </authorList>
    </citation>
    <scope>NUCLEOTIDE SEQUENCE [LARGE SCALE GENOMIC DNA]</scope>
    <source>
        <strain evidence="11">IBRC-M 10655</strain>
    </source>
</reference>
<evidence type="ECO:0000313" key="11">
    <source>
        <dbReference type="Proteomes" id="UP000199651"/>
    </source>
</evidence>
<comment type="subcellular location">
    <subcellularLocation>
        <location evidence="1">Cell membrane</location>
        <topology evidence="1">Multi-pass membrane protein</topology>
    </subcellularLocation>
</comment>
<gene>
    <name evidence="10" type="ORF">SAMN05192558_107266</name>
</gene>
<keyword evidence="4 8" id="KW-0812">Transmembrane</keyword>
<sequence length="328" mass="36408">MAVTLEQANLEQRSASRRDSRRPAGPRPVRGGQSPLARRQRRIFGPFLAIPLALYLVLFIGPTLYSVYAAFTNWDGINTPTWRGTDNFTALFDDPLFLESFWNTLLILVVVGIGIFVLAFSFMLLLRDMKGKGFVRGVIFLPHIVSPIVLAIFWGFLLRHDGLLNALIVKFGGEPVAWIGPDSAFLMIMIAMVWISTGFYVAILMAGVDRIPGYFYEDASLAGASAWQKLRHITLPLSWDVIGVAAVLWTISSVKVFEFIYAFGASQGQMPPAYEWNAAVFVYGVTFGGATPQYRFGYACASALVMLLLVTGMVALLRRAMRRDAVQF</sequence>
<dbReference type="Gene3D" id="1.10.3720.10">
    <property type="entry name" value="MetI-like"/>
    <property type="match status" value="1"/>
</dbReference>
<accession>A0A1H0R2K1</accession>
<evidence type="ECO:0000256" key="3">
    <source>
        <dbReference type="ARBA" id="ARBA00022475"/>
    </source>
</evidence>
<dbReference type="PANTHER" id="PTHR30193">
    <property type="entry name" value="ABC TRANSPORTER PERMEASE PROTEIN"/>
    <property type="match status" value="1"/>
</dbReference>
<protein>
    <submittedName>
        <fullName evidence="10">Carbohydrate ABC transporter membrane protein 1, CUT1 family</fullName>
    </submittedName>
</protein>
<dbReference type="EMBL" id="FNJB01000007">
    <property type="protein sequence ID" value="SDP23640.1"/>
    <property type="molecule type" value="Genomic_DNA"/>
</dbReference>
<keyword evidence="5 8" id="KW-1133">Transmembrane helix</keyword>
<dbReference type="CDD" id="cd06261">
    <property type="entry name" value="TM_PBP2"/>
    <property type="match status" value="1"/>
</dbReference>
<organism evidence="10 11">
    <name type="scientific">Actinokineospora alba</name>
    <dbReference type="NCBI Taxonomy" id="504798"/>
    <lineage>
        <taxon>Bacteria</taxon>
        <taxon>Bacillati</taxon>
        <taxon>Actinomycetota</taxon>
        <taxon>Actinomycetes</taxon>
        <taxon>Pseudonocardiales</taxon>
        <taxon>Pseudonocardiaceae</taxon>
        <taxon>Actinokineospora</taxon>
    </lineage>
</organism>
<dbReference type="GO" id="GO:0005886">
    <property type="term" value="C:plasma membrane"/>
    <property type="evidence" value="ECO:0007669"/>
    <property type="project" value="UniProtKB-SubCell"/>
</dbReference>
<feature type="transmembrane region" description="Helical" evidence="8">
    <location>
        <begin position="184"/>
        <end position="206"/>
    </location>
</feature>
<feature type="transmembrane region" description="Helical" evidence="8">
    <location>
        <begin position="138"/>
        <end position="157"/>
    </location>
</feature>
<dbReference type="InterPro" id="IPR051393">
    <property type="entry name" value="ABC_transporter_permease"/>
</dbReference>
<feature type="domain" description="ABC transmembrane type-1" evidence="9">
    <location>
        <begin position="101"/>
        <end position="317"/>
    </location>
</feature>
<evidence type="ECO:0000256" key="5">
    <source>
        <dbReference type="ARBA" id="ARBA00022989"/>
    </source>
</evidence>
<keyword evidence="11" id="KW-1185">Reference proteome</keyword>
<evidence type="ECO:0000256" key="8">
    <source>
        <dbReference type="SAM" id="Phobius"/>
    </source>
</evidence>
<evidence type="ECO:0000256" key="2">
    <source>
        <dbReference type="ARBA" id="ARBA00022448"/>
    </source>
</evidence>
<dbReference type="Proteomes" id="UP000199651">
    <property type="component" value="Unassembled WGS sequence"/>
</dbReference>
<dbReference type="OrthoDB" id="34224at2"/>
<feature type="transmembrane region" description="Helical" evidence="8">
    <location>
        <begin position="101"/>
        <end position="126"/>
    </location>
</feature>
<name>A0A1H0R2K1_9PSEU</name>
<dbReference type="AlphaFoldDB" id="A0A1H0R2K1"/>
<dbReference type="InterPro" id="IPR000515">
    <property type="entry name" value="MetI-like"/>
</dbReference>
<keyword evidence="2" id="KW-0813">Transport</keyword>
<dbReference type="GO" id="GO:0055085">
    <property type="term" value="P:transmembrane transport"/>
    <property type="evidence" value="ECO:0007669"/>
    <property type="project" value="InterPro"/>
</dbReference>
<proteinExistence type="predicted"/>
<dbReference type="STRING" id="504798.SAMN05421871_104265"/>
<dbReference type="PROSITE" id="PS50928">
    <property type="entry name" value="ABC_TM1"/>
    <property type="match status" value="1"/>
</dbReference>
<feature type="transmembrane region" description="Helical" evidence="8">
    <location>
        <begin position="296"/>
        <end position="317"/>
    </location>
</feature>
<evidence type="ECO:0000259" key="9">
    <source>
        <dbReference type="PROSITE" id="PS50928"/>
    </source>
</evidence>
<feature type="region of interest" description="Disordered" evidence="7">
    <location>
        <begin position="1"/>
        <end position="36"/>
    </location>
</feature>
<dbReference type="SUPFAM" id="SSF161098">
    <property type="entry name" value="MetI-like"/>
    <property type="match status" value="1"/>
</dbReference>
<evidence type="ECO:0000313" key="10">
    <source>
        <dbReference type="EMBL" id="SDP23640.1"/>
    </source>
</evidence>
<dbReference type="PANTHER" id="PTHR30193:SF41">
    <property type="entry name" value="DIACETYLCHITOBIOSE UPTAKE SYSTEM PERMEASE PROTEIN NGCF"/>
    <property type="match status" value="1"/>
</dbReference>
<keyword evidence="3" id="KW-1003">Cell membrane</keyword>
<dbReference type="InterPro" id="IPR035906">
    <property type="entry name" value="MetI-like_sf"/>
</dbReference>
<evidence type="ECO:0000256" key="7">
    <source>
        <dbReference type="SAM" id="MobiDB-lite"/>
    </source>
</evidence>
<evidence type="ECO:0000256" key="4">
    <source>
        <dbReference type="ARBA" id="ARBA00022692"/>
    </source>
</evidence>
<feature type="transmembrane region" description="Helical" evidence="8">
    <location>
        <begin position="43"/>
        <end position="65"/>
    </location>
</feature>
<keyword evidence="6 8" id="KW-0472">Membrane</keyword>
<feature type="transmembrane region" description="Helical" evidence="8">
    <location>
        <begin position="237"/>
        <end position="263"/>
    </location>
</feature>
<dbReference type="RefSeq" id="WP_091377884.1">
    <property type="nucleotide sequence ID" value="NZ_FNDV01000004.1"/>
</dbReference>